<evidence type="ECO:0000313" key="1">
    <source>
        <dbReference type="EMBL" id="TGN49919.1"/>
    </source>
</evidence>
<feature type="non-terminal residue" evidence="1">
    <location>
        <position position="65"/>
    </location>
</feature>
<dbReference type="AlphaFoldDB" id="A0A4Z1CEF7"/>
<evidence type="ECO:0000313" key="2">
    <source>
        <dbReference type="Proteomes" id="UP000297972"/>
    </source>
</evidence>
<accession>A0A4Z1CEF7</accession>
<name>A0A4Z1CEF7_9RHOB</name>
<reference evidence="1 2" key="1">
    <citation type="submission" date="2019-03" db="EMBL/GenBank/DDBJ databases">
        <authorList>
            <person name="Li J."/>
        </authorList>
    </citation>
    <scope>NUCLEOTIDE SEQUENCE [LARGE SCALE GENOMIC DNA]</scope>
    <source>
        <strain evidence="1 2">3058</strain>
    </source>
</reference>
<protein>
    <submittedName>
        <fullName evidence="1">Uracil-DNA glycosylase</fullName>
    </submittedName>
</protein>
<proteinExistence type="predicted"/>
<organism evidence="1 2">
    <name type="scientific">Paracoccus liaowanqingii</name>
    <dbReference type="NCBI Taxonomy" id="2560053"/>
    <lineage>
        <taxon>Bacteria</taxon>
        <taxon>Pseudomonadati</taxon>
        <taxon>Pseudomonadota</taxon>
        <taxon>Alphaproteobacteria</taxon>
        <taxon>Rhodobacterales</taxon>
        <taxon>Paracoccaceae</taxon>
        <taxon>Paracoccus</taxon>
    </lineage>
</organism>
<gene>
    <name evidence="1" type="ORF">E4L95_17940</name>
</gene>
<sequence>MDRATYQGIELDAETALALLDWQLEMGVDVPLMDVALDRFDLPARTAPAPAPAAAAPEAPPVLTL</sequence>
<comment type="caution">
    <text evidence="1">The sequence shown here is derived from an EMBL/GenBank/DDBJ whole genome shotgun (WGS) entry which is preliminary data.</text>
</comment>
<dbReference type="Proteomes" id="UP000297972">
    <property type="component" value="Unassembled WGS sequence"/>
</dbReference>
<dbReference type="EMBL" id="SRPG01000241">
    <property type="protein sequence ID" value="TGN49919.1"/>
    <property type="molecule type" value="Genomic_DNA"/>
</dbReference>
<keyword evidence="2" id="KW-1185">Reference proteome</keyword>